<reference evidence="2 3" key="1">
    <citation type="journal article" date="2001" name="J. Bacteriol.">
        <title>Complete genomic sequence of the lytic bacteriophage phiYeO3-12 of Yersinia enterocolitica serotype O:3.</title>
        <authorList>
            <person name="Pajunen M.I."/>
            <person name="Kiljunen S.J."/>
            <person name="Soderholm M.E."/>
            <person name="Skurnik M."/>
        </authorList>
    </citation>
    <scope>NUCLEOTIDE SEQUENCE</scope>
</reference>
<dbReference type="GO" id="GO:0004519">
    <property type="term" value="F:endonuclease activity"/>
    <property type="evidence" value="ECO:0007669"/>
    <property type="project" value="UniProtKB-KW"/>
</dbReference>
<dbReference type="KEGG" id="vg:1262413"/>
<accession>Q9T127</accession>
<keyword evidence="2" id="KW-0347">Helicase</keyword>
<proteinExistence type="predicted"/>
<keyword evidence="2" id="KW-0255">Endonuclease</keyword>
<evidence type="ECO:0000313" key="2">
    <source>
        <dbReference type="EMBL" id="CAB63610.1"/>
    </source>
</evidence>
<dbReference type="Proteomes" id="UP000000367">
    <property type="component" value="Segment"/>
</dbReference>
<keyword evidence="2" id="KW-0269">Exonuclease</keyword>
<keyword evidence="2" id="KW-0547">Nucleotide-binding</keyword>
<keyword evidence="3" id="KW-1185">Reference proteome</keyword>
<name>Q9T127_9CAUD</name>
<dbReference type="RefSeq" id="NP_052089.1">
    <property type="nucleotide sequence ID" value="NC_001271.1"/>
</dbReference>
<dbReference type="GO" id="GO:0004386">
    <property type="term" value="F:helicase activity"/>
    <property type="evidence" value="ECO:0007669"/>
    <property type="project" value="UniProtKB-KW"/>
</dbReference>
<dbReference type="GO" id="GO:0004527">
    <property type="term" value="F:exonuclease activity"/>
    <property type="evidence" value="ECO:0007669"/>
    <property type="project" value="UniProtKB-KW"/>
</dbReference>
<feature type="region of interest" description="Disordered" evidence="1">
    <location>
        <begin position="1"/>
        <end position="35"/>
    </location>
</feature>
<keyword evidence="2" id="KW-0067">ATP-binding</keyword>
<dbReference type="GeneID" id="1262413"/>
<evidence type="ECO:0000313" key="3">
    <source>
        <dbReference type="Proteomes" id="UP000000367"/>
    </source>
</evidence>
<dbReference type="OrthoDB" id="39371at10239"/>
<feature type="compositionally biased region" description="Basic and acidic residues" evidence="1">
    <location>
        <begin position="22"/>
        <end position="35"/>
    </location>
</feature>
<organism evidence="2 3">
    <name type="scientific">Yersinia phage phiYeO3-12</name>
    <dbReference type="NCBI Taxonomy" id="110457"/>
    <lineage>
        <taxon>Viruses</taxon>
        <taxon>Duplodnaviria</taxon>
        <taxon>Heunggongvirae</taxon>
        <taxon>Uroviricota</taxon>
        <taxon>Caudoviricetes</taxon>
        <taxon>Autographivirales</taxon>
        <taxon>Autotranscriptaviridae</taxon>
        <taxon>Studiervirinae</taxon>
        <taxon>Teetrevirus</taxon>
        <taxon>Teetrevirus YeO312</taxon>
    </lineage>
</organism>
<sequence>MPKGWLLAGESGQPNVSGCRLPRPERLHRVTEGAR</sequence>
<gene>
    <name evidence="2" type="primary">4.15</name>
</gene>
<keyword evidence="2" id="KW-0540">Nuclease</keyword>
<dbReference type="EMBL" id="AJ251805">
    <property type="protein sequence ID" value="CAB63610.1"/>
    <property type="molecule type" value="Genomic_DNA"/>
</dbReference>
<evidence type="ECO:0000256" key="1">
    <source>
        <dbReference type="SAM" id="MobiDB-lite"/>
    </source>
</evidence>
<keyword evidence="2" id="KW-0378">Hydrolase</keyword>
<protein>
    <submittedName>
        <fullName evidence="2">Putative 4.15 protein</fullName>
    </submittedName>
</protein>